<comment type="caution">
    <text evidence="3">The sequence shown here is derived from an EMBL/GenBank/DDBJ whole genome shotgun (WGS) entry which is preliminary data.</text>
</comment>
<dbReference type="InterPro" id="IPR014729">
    <property type="entry name" value="Rossmann-like_a/b/a_fold"/>
</dbReference>
<dbReference type="EMBL" id="BAAABU010000018">
    <property type="protein sequence ID" value="GAA0250467.1"/>
    <property type="molecule type" value="Genomic_DNA"/>
</dbReference>
<dbReference type="Pfam" id="PF00582">
    <property type="entry name" value="Usp"/>
    <property type="match status" value="1"/>
</dbReference>
<evidence type="ECO:0000313" key="3">
    <source>
        <dbReference type="EMBL" id="GAA0250467.1"/>
    </source>
</evidence>
<evidence type="ECO:0000259" key="2">
    <source>
        <dbReference type="Pfam" id="PF00582"/>
    </source>
</evidence>
<organism evidence="3 4">
    <name type="scientific">Saccharothrix mutabilis subsp. mutabilis</name>
    <dbReference type="NCBI Taxonomy" id="66855"/>
    <lineage>
        <taxon>Bacteria</taxon>
        <taxon>Bacillati</taxon>
        <taxon>Actinomycetota</taxon>
        <taxon>Actinomycetes</taxon>
        <taxon>Pseudonocardiales</taxon>
        <taxon>Pseudonocardiaceae</taxon>
        <taxon>Saccharothrix</taxon>
    </lineage>
</organism>
<protein>
    <submittedName>
        <fullName evidence="3">Universal stress protein</fullName>
    </submittedName>
</protein>
<proteinExistence type="inferred from homology"/>
<dbReference type="SUPFAM" id="SSF52402">
    <property type="entry name" value="Adenine nucleotide alpha hydrolases-like"/>
    <property type="match status" value="1"/>
</dbReference>
<name>A0ABP3E5L4_9PSEU</name>
<dbReference type="Proteomes" id="UP001500416">
    <property type="component" value="Unassembled WGS sequence"/>
</dbReference>
<keyword evidence="4" id="KW-1185">Reference proteome</keyword>
<feature type="domain" description="UspA" evidence="2">
    <location>
        <begin position="3"/>
        <end position="141"/>
    </location>
</feature>
<dbReference type="PANTHER" id="PTHR46553:SF3">
    <property type="entry name" value="ADENINE NUCLEOTIDE ALPHA HYDROLASES-LIKE SUPERFAMILY PROTEIN"/>
    <property type="match status" value="1"/>
</dbReference>
<dbReference type="CDD" id="cd23659">
    <property type="entry name" value="USP_At3g01520-like"/>
    <property type="match status" value="1"/>
</dbReference>
<accession>A0ABP3E5L4</accession>
<comment type="similarity">
    <text evidence="1">Belongs to the universal stress protein A family.</text>
</comment>
<reference evidence="4" key="1">
    <citation type="journal article" date="2019" name="Int. J. Syst. Evol. Microbiol.">
        <title>The Global Catalogue of Microorganisms (GCM) 10K type strain sequencing project: providing services to taxonomists for standard genome sequencing and annotation.</title>
        <authorList>
            <consortium name="The Broad Institute Genomics Platform"/>
            <consortium name="The Broad Institute Genome Sequencing Center for Infectious Disease"/>
            <person name="Wu L."/>
            <person name="Ma J."/>
        </authorList>
    </citation>
    <scope>NUCLEOTIDE SEQUENCE [LARGE SCALE GENOMIC DNA]</scope>
    <source>
        <strain evidence="4">JCM 3380</strain>
    </source>
</reference>
<dbReference type="RefSeq" id="WP_343937138.1">
    <property type="nucleotide sequence ID" value="NZ_BAAABU010000018.1"/>
</dbReference>
<sequence length="149" mass="15498">MDKTVVVGVDGSPASRAALRWAVEDAERRGCAVEVIHAWHVEYPFVIGPGAAGVAAVVDHGVLREGHQAVLDEVVGEVDTGVEVRAALVEGDARDVLVKASEHAALLVVGSRGAGPVREALLGSVGSYCVHHAKCPVVVLREPRDGVES</sequence>
<dbReference type="InterPro" id="IPR006016">
    <property type="entry name" value="UspA"/>
</dbReference>
<dbReference type="PRINTS" id="PR01438">
    <property type="entry name" value="UNVRSLSTRESS"/>
</dbReference>
<gene>
    <name evidence="3" type="ORF">GCM10010492_58300</name>
</gene>
<dbReference type="InterPro" id="IPR006015">
    <property type="entry name" value="Universal_stress_UspA"/>
</dbReference>
<dbReference type="PANTHER" id="PTHR46553">
    <property type="entry name" value="ADENINE NUCLEOTIDE ALPHA HYDROLASES-LIKE SUPERFAMILY PROTEIN"/>
    <property type="match status" value="1"/>
</dbReference>
<evidence type="ECO:0000256" key="1">
    <source>
        <dbReference type="ARBA" id="ARBA00008791"/>
    </source>
</evidence>
<evidence type="ECO:0000313" key="4">
    <source>
        <dbReference type="Proteomes" id="UP001500416"/>
    </source>
</evidence>
<dbReference type="Gene3D" id="3.40.50.620">
    <property type="entry name" value="HUPs"/>
    <property type="match status" value="1"/>
</dbReference>